<protein>
    <submittedName>
        <fullName evidence="1">Uncharacterized protein</fullName>
    </submittedName>
</protein>
<evidence type="ECO:0000313" key="2">
    <source>
        <dbReference type="Proteomes" id="UP000054166"/>
    </source>
</evidence>
<proteinExistence type="predicted"/>
<gene>
    <name evidence="1" type="ORF">PILCRDRAFT_170759</name>
</gene>
<dbReference type="HOGENOM" id="CLU_2794798_0_0_1"/>
<organism evidence="1 2">
    <name type="scientific">Piloderma croceum (strain F 1598)</name>
    <dbReference type="NCBI Taxonomy" id="765440"/>
    <lineage>
        <taxon>Eukaryota</taxon>
        <taxon>Fungi</taxon>
        <taxon>Dikarya</taxon>
        <taxon>Basidiomycota</taxon>
        <taxon>Agaricomycotina</taxon>
        <taxon>Agaricomycetes</taxon>
        <taxon>Agaricomycetidae</taxon>
        <taxon>Atheliales</taxon>
        <taxon>Atheliaceae</taxon>
        <taxon>Piloderma</taxon>
    </lineage>
</organism>
<evidence type="ECO:0000313" key="1">
    <source>
        <dbReference type="EMBL" id="KIM91259.1"/>
    </source>
</evidence>
<name>A0A0C3GHY0_PILCF</name>
<reference evidence="2" key="2">
    <citation type="submission" date="2015-01" db="EMBL/GenBank/DDBJ databases">
        <title>Evolutionary Origins and Diversification of the Mycorrhizal Mutualists.</title>
        <authorList>
            <consortium name="DOE Joint Genome Institute"/>
            <consortium name="Mycorrhizal Genomics Consortium"/>
            <person name="Kohler A."/>
            <person name="Kuo A."/>
            <person name="Nagy L.G."/>
            <person name="Floudas D."/>
            <person name="Copeland A."/>
            <person name="Barry K.W."/>
            <person name="Cichocki N."/>
            <person name="Veneault-Fourrey C."/>
            <person name="LaButti K."/>
            <person name="Lindquist E.A."/>
            <person name="Lipzen A."/>
            <person name="Lundell T."/>
            <person name="Morin E."/>
            <person name="Murat C."/>
            <person name="Riley R."/>
            <person name="Ohm R."/>
            <person name="Sun H."/>
            <person name="Tunlid A."/>
            <person name="Henrissat B."/>
            <person name="Grigoriev I.V."/>
            <person name="Hibbett D.S."/>
            <person name="Martin F."/>
        </authorList>
    </citation>
    <scope>NUCLEOTIDE SEQUENCE [LARGE SCALE GENOMIC DNA]</scope>
    <source>
        <strain evidence="2">F 1598</strain>
    </source>
</reference>
<dbReference type="Proteomes" id="UP000054166">
    <property type="component" value="Unassembled WGS sequence"/>
</dbReference>
<sequence length="68" mass="7967">MWKLKQGRTQIRRLFDNTMHDVQITRFTLCKSDETNLNHLALIHLLPSTNSSNRSLIVFVPFTVLLSR</sequence>
<reference evidence="1 2" key="1">
    <citation type="submission" date="2014-04" db="EMBL/GenBank/DDBJ databases">
        <authorList>
            <consortium name="DOE Joint Genome Institute"/>
            <person name="Kuo A."/>
            <person name="Tarkka M."/>
            <person name="Buscot F."/>
            <person name="Kohler A."/>
            <person name="Nagy L.G."/>
            <person name="Floudas D."/>
            <person name="Copeland A."/>
            <person name="Barry K.W."/>
            <person name="Cichocki N."/>
            <person name="Veneault-Fourrey C."/>
            <person name="LaButti K."/>
            <person name="Lindquist E.A."/>
            <person name="Lipzen A."/>
            <person name="Lundell T."/>
            <person name="Morin E."/>
            <person name="Murat C."/>
            <person name="Sun H."/>
            <person name="Tunlid A."/>
            <person name="Henrissat B."/>
            <person name="Grigoriev I.V."/>
            <person name="Hibbett D.S."/>
            <person name="Martin F."/>
            <person name="Nordberg H.P."/>
            <person name="Cantor M.N."/>
            <person name="Hua S.X."/>
        </authorList>
    </citation>
    <scope>NUCLEOTIDE SEQUENCE [LARGE SCALE GENOMIC DNA]</scope>
    <source>
        <strain evidence="1 2">F 1598</strain>
    </source>
</reference>
<keyword evidence="2" id="KW-1185">Reference proteome</keyword>
<accession>A0A0C3GHY0</accession>
<dbReference type="EMBL" id="KN832972">
    <property type="protein sequence ID" value="KIM91259.1"/>
    <property type="molecule type" value="Genomic_DNA"/>
</dbReference>
<dbReference type="InParanoid" id="A0A0C3GHY0"/>
<dbReference type="AlphaFoldDB" id="A0A0C3GHY0"/>